<dbReference type="NCBIfam" id="TIGR01640">
    <property type="entry name" value="F_box_assoc_1"/>
    <property type="match status" value="2"/>
</dbReference>
<dbReference type="InterPro" id="IPR006155">
    <property type="entry name" value="Josephin"/>
</dbReference>
<dbReference type="Gramene" id="A04p23820.2_BraZ1">
    <property type="protein sequence ID" value="A04p23820.2_BraZ1.CDS"/>
    <property type="gene ID" value="A04g23820.2_BraZ1"/>
</dbReference>
<evidence type="ECO:0000256" key="6">
    <source>
        <dbReference type="PROSITE-ProRule" id="PRU00331"/>
    </source>
</evidence>
<dbReference type="Gene3D" id="1.20.1280.50">
    <property type="match status" value="1"/>
</dbReference>
<evidence type="ECO:0000256" key="3">
    <source>
        <dbReference type="ARBA" id="ARBA00022670"/>
    </source>
</evidence>
<dbReference type="InterPro" id="IPR017451">
    <property type="entry name" value="F-box-assoc_interact_dom"/>
</dbReference>
<protein>
    <recommendedName>
        <fullName evidence="2">ubiquitinyl hydrolase 1</fullName>
        <ecNumber evidence="2">3.4.19.12</ecNumber>
    </recommendedName>
</protein>
<sequence>MKPLQKNFSDMTISGGVTESTSTLHRNSLPIPDEVIADIFSRLSSESIARCRCVCKLWSSILAHQDFTESFLTKSRVRPQLLFACDAGMEVFFFSSAQPENPKENSFVVASNHLARFSISDELCGCTNGFFLYVSKMIWMENELHVYVPLMCNPSTGQFLTLPKLKSGKSCGVQSYLGYEPVANELKVFSMEVSRVNGVLISVEHQVLTTEAKILSWSYSLISMVACFDLRSEKLSFINFMETFSKEMHHSATIVNYNGKLGLLMSRDFGLVHRANASFEMWVLQDAAKHEWSKLVFVLPPLWKDVVVDTMCISGMVGTNEIVFSPIYQRDPFYVIYYNVESKKITKVGIQGLEAFQETWTPLSLLLKPHHNRLTGNYDVNVMIAALEGKGKSVEWHDKRYGAYSINLGADALMGIVLNVPVTRYVGLWRSRRWVVMRKINGVWYNLDCDLTVPQPFTSEDEVKGFLDQNLSLGGEILVIKNLSFIFHHRSLFWSQCNVLTSNYFSIDPPSPQLCSHKLLSLSLDMSATETKRCNANTRPVTCGKQSSFNGSYGKSPGCTTSCGLRLPRKTEATAARLVKLLSCKLVKGLRLVVMRRKKKKRSPPLKASSTGRSQPSVISVPNDTCRSEAIEDCIQFINSSTSFIRSSSVSGRTS</sequence>
<dbReference type="GO" id="GO:0006508">
    <property type="term" value="P:proteolysis"/>
    <property type="evidence" value="ECO:0007669"/>
    <property type="project" value="UniProtKB-KW"/>
</dbReference>
<comment type="caution">
    <text evidence="6">Lacks conserved residue(s) required for the propagation of feature annotation.</text>
</comment>
<evidence type="ECO:0000313" key="10">
    <source>
        <dbReference type="EMBL" id="CAG7907481.1"/>
    </source>
</evidence>
<evidence type="ECO:0000256" key="5">
    <source>
        <dbReference type="ARBA" id="ARBA00022801"/>
    </source>
</evidence>
<dbReference type="PANTHER" id="PTHR31111">
    <property type="entry name" value="BNAA05G37150D PROTEIN-RELATED"/>
    <property type="match status" value="1"/>
</dbReference>
<dbReference type="SUPFAM" id="SSF81383">
    <property type="entry name" value="F-box domain"/>
    <property type="match status" value="1"/>
</dbReference>
<dbReference type="Pfam" id="PF08268">
    <property type="entry name" value="FBA_3"/>
    <property type="match status" value="2"/>
</dbReference>
<dbReference type="SMART" id="SM00256">
    <property type="entry name" value="FBOX"/>
    <property type="match status" value="1"/>
</dbReference>
<feature type="region of interest" description="Disordered" evidence="7">
    <location>
        <begin position="596"/>
        <end position="622"/>
    </location>
</feature>
<dbReference type="InterPro" id="IPR013187">
    <property type="entry name" value="F-box-assoc_dom_typ3"/>
</dbReference>
<dbReference type="InterPro" id="IPR001810">
    <property type="entry name" value="F-box_dom"/>
</dbReference>
<dbReference type="PANTHER" id="PTHR31111:SF71">
    <property type="entry name" value="F-BOX DOMAIN-CONTAINING PROTEIN"/>
    <property type="match status" value="1"/>
</dbReference>
<dbReference type="EC" id="3.4.19.12" evidence="2"/>
<keyword evidence="4" id="KW-0833">Ubl conjugation pathway</keyword>
<proteinExistence type="predicted"/>
<evidence type="ECO:0000256" key="7">
    <source>
        <dbReference type="SAM" id="MobiDB-lite"/>
    </source>
</evidence>
<dbReference type="EMBL" id="LS974620">
    <property type="protein sequence ID" value="CAG7907481.1"/>
    <property type="molecule type" value="Genomic_DNA"/>
</dbReference>
<accession>A0A8D9MDC5</accession>
<gene>
    <name evidence="10" type="ORF">BRAPAZ1V2_A04P23820.2</name>
</gene>
<dbReference type="Gene3D" id="3.90.70.40">
    <property type="match status" value="1"/>
</dbReference>
<evidence type="ECO:0000256" key="4">
    <source>
        <dbReference type="ARBA" id="ARBA00022786"/>
    </source>
</evidence>
<feature type="domain" description="F-box" evidence="8">
    <location>
        <begin position="25"/>
        <end position="71"/>
    </location>
</feature>
<dbReference type="InterPro" id="IPR036047">
    <property type="entry name" value="F-box-like_dom_sf"/>
</dbReference>
<dbReference type="PROSITE" id="PS50181">
    <property type="entry name" value="FBOX"/>
    <property type="match status" value="1"/>
</dbReference>
<feature type="domain" description="Josephin" evidence="9">
    <location>
        <begin position="320"/>
        <end position="495"/>
    </location>
</feature>
<dbReference type="Pfam" id="PF12937">
    <property type="entry name" value="F-box-like"/>
    <property type="match status" value="1"/>
</dbReference>
<evidence type="ECO:0000256" key="2">
    <source>
        <dbReference type="ARBA" id="ARBA00012759"/>
    </source>
</evidence>
<dbReference type="AlphaFoldDB" id="A0A8D9MDC5"/>
<evidence type="ECO:0000259" key="9">
    <source>
        <dbReference type="PROSITE" id="PS50957"/>
    </source>
</evidence>
<dbReference type="GO" id="GO:0004843">
    <property type="term" value="F:cysteine-type deubiquitinase activity"/>
    <property type="evidence" value="ECO:0007669"/>
    <property type="project" value="UniProtKB-EC"/>
</dbReference>
<keyword evidence="3" id="KW-0645">Protease</keyword>
<dbReference type="GO" id="GO:0016579">
    <property type="term" value="P:protein deubiquitination"/>
    <property type="evidence" value="ECO:0007669"/>
    <property type="project" value="InterPro"/>
</dbReference>
<evidence type="ECO:0000313" key="11">
    <source>
        <dbReference type="Proteomes" id="UP000694005"/>
    </source>
</evidence>
<comment type="catalytic activity">
    <reaction evidence="1">
        <text>Thiol-dependent hydrolysis of ester, thioester, amide, peptide and isopeptide bonds formed by the C-terminal Gly of ubiquitin (a 76-residue protein attached to proteins as an intracellular targeting signal).</text>
        <dbReference type="EC" id="3.4.19.12"/>
    </reaction>
</comment>
<feature type="compositionally biased region" description="Polar residues" evidence="7">
    <location>
        <begin position="608"/>
        <end position="622"/>
    </location>
</feature>
<reference evidence="10 11" key="1">
    <citation type="submission" date="2021-07" db="EMBL/GenBank/DDBJ databases">
        <authorList>
            <consortium name="Genoscope - CEA"/>
            <person name="William W."/>
        </authorList>
    </citation>
    <scope>NUCLEOTIDE SEQUENCE [LARGE SCALE GENOMIC DNA]</scope>
</reference>
<evidence type="ECO:0000259" key="8">
    <source>
        <dbReference type="PROSITE" id="PS50181"/>
    </source>
</evidence>
<organism evidence="10 11">
    <name type="scientific">Brassica campestris</name>
    <name type="common">Field mustard</name>
    <dbReference type="NCBI Taxonomy" id="3711"/>
    <lineage>
        <taxon>Eukaryota</taxon>
        <taxon>Viridiplantae</taxon>
        <taxon>Streptophyta</taxon>
        <taxon>Embryophyta</taxon>
        <taxon>Tracheophyta</taxon>
        <taxon>Spermatophyta</taxon>
        <taxon>Magnoliopsida</taxon>
        <taxon>eudicotyledons</taxon>
        <taxon>Gunneridae</taxon>
        <taxon>Pentapetalae</taxon>
        <taxon>rosids</taxon>
        <taxon>malvids</taxon>
        <taxon>Brassicales</taxon>
        <taxon>Brassicaceae</taxon>
        <taxon>Brassiceae</taxon>
        <taxon>Brassica</taxon>
    </lineage>
</organism>
<dbReference type="SMART" id="SM01246">
    <property type="entry name" value="Josephin"/>
    <property type="match status" value="1"/>
</dbReference>
<name>A0A8D9MDC5_BRACM</name>
<keyword evidence="5" id="KW-0378">Hydrolase</keyword>
<dbReference type="PROSITE" id="PS50957">
    <property type="entry name" value="JOSEPHIN"/>
    <property type="match status" value="1"/>
</dbReference>
<dbReference type="Proteomes" id="UP000694005">
    <property type="component" value="Chromosome A04"/>
</dbReference>
<evidence type="ECO:0000256" key="1">
    <source>
        <dbReference type="ARBA" id="ARBA00000707"/>
    </source>
</evidence>